<evidence type="ECO:0000256" key="13">
    <source>
        <dbReference type="ARBA" id="ARBA00023136"/>
    </source>
</evidence>
<reference evidence="19" key="1">
    <citation type="submission" date="2016-12" db="EMBL/GenBank/DDBJ databases">
        <title>Draft Genome Sequences od Carboxydothermus pertinax and islandicus, Hydrogenogenic Carboxydotrophic Bacteria.</title>
        <authorList>
            <person name="Fukuyama Y."/>
            <person name="Ohmae K."/>
            <person name="Yoneda Y."/>
            <person name="Yoshida T."/>
            <person name="Sako Y."/>
        </authorList>
    </citation>
    <scope>NUCLEOTIDE SEQUENCE [LARGE SCALE GENOMIC DNA]</scope>
    <source>
        <strain evidence="19">Ug1</strain>
    </source>
</reference>
<dbReference type="CDD" id="cd06225">
    <property type="entry name" value="HAMP"/>
    <property type="match status" value="1"/>
</dbReference>
<dbReference type="SUPFAM" id="SSF158472">
    <property type="entry name" value="HAMP domain-like"/>
    <property type="match status" value="1"/>
</dbReference>
<dbReference type="GO" id="GO:0005524">
    <property type="term" value="F:ATP binding"/>
    <property type="evidence" value="ECO:0007669"/>
    <property type="project" value="UniProtKB-KW"/>
</dbReference>
<dbReference type="Proteomes" id="UP000187485">
    <property type="component" value="Unassembled WGS sequence"/>
</dbReference>
<keyword evidence="5" id="KW-0597">Phosphoprotein</keyword>
<protein>
    <recommendedName>
        <fullName evidence="3">histidine kinase</fullName>
        <ecNumber evidence="3">2.7.13.3</ecNumber>
    </recommendedName>
</protein>
<evidence type="ECO:0000256" key="15">
    <source>
        <dbReference type="SAM" id="Phobius"/>
    </source>
</evidence>
<dbReference type="Pfam" id="PF02518">
    <property type="entry name" value="HATPase_c"/>
    <property type="match status" value="1"/>
</dbReference>
<keyword evidence="4" id="KW-1003">Cell membrane</keyword>
<dbReference type="PROSITE" id="PS50885">
    <property type="entry name" value="HAMP"/>
    <property type="match status" value="1"/>
</dbReference>
<dbReference type="Gene3D" id="6.10.340.10">
    <property type="match status" value="1"/>
</dbReference>
<evidence type="ECO:0000313" key="18">
    <source>
        <dbReference type="EMBL" id="GAV22889.1"/>
    </source>
</evidence>
<keyword evidence="7 15" id="KW-0812">Transmembrane</keyword>
<dbReference type="Pfam" id="PF00512">
    <property type="entry name" value="HisKA"/>
    <property type="match status" value="1"/>
</dbReference>
<dbReference type="STRING" id="870242.cpu_13990"/>
<keyword evidence="13 15" id="KW-0472">Membrane</keyword>
<evidence type="ECO:0000256" key="11">
    <source>
        <dbReference type="ARBA" id="ARBA00022989"/>
    </source>
</evidence>
<feature type="transmembrane region" description="Helical" evidence="15">
    <location>
        <begin position="12"/>
        <end position="35"/>
    </location>
</feature>
<comment type="subcellular location">
    <subcellularLocation>
        <location evidence="2">Cell membrane</location>
        <topology evidence="2">Multi-pass membrane protein</topology>
    </subcellularLocation>
</comment>
<dbReference type="InterPro" id="IPR050398">
    <property type="entry name" value="HssS/ArlS-like"/>
</dbReference>
<dbReference type="PANTHER" id="PTHR45528">
    <property type="entry name" value="SENSOR HISTIDINE KINASE CPXA"/>
    <property type="match status" value="1"/>
</dbReference>
<dbReference type="RefSeq" id="WP_075859344.1">
    <property type="nucleotide sequence ID" value="NZ_BDJK01000020.1"/>
</dbReference>
<evidence type="ECO:0000256" key="6">
    <source>
        <dbReference type="ARBA" id="ARBA00022679"/>
    </source>
</evidence>
<keyword evidence="11 15" id="KW-1133">Transmembrane helix</keyword>
<keyword evidence="6" id="KW-0808">Transferase</keyword>
<dbReference type="GO" id="GO:0005886">
    <property type="term" value="C:plasma membrane"/>
    <property type="evidence" value="ECO:0007669"/>
    <property type="project" value="UniProtKB-SubCell"/>
</dbReference>
<keyword evidence="8" id="KW-0547">Nucleotide-binding</keyword>
<keyword evidence="9 18" id="KW-0418">Kinase</keyword>
<dbReference type="Gene3D" id="1.10.287.130">
    <property type="match status" value="1"/>
</dbReference>
<keyword evidence="12" id="KW-0902">Two-component regulatory system</keyword>
<feature type="domain" description="HAMP" evidence="17">
    <location>
        <begin position="197"/>
        <end position="249"/>
    </location>
</feature>
<comment type="catalytic activity">
    <reaction evidence="1">
        <text>ATP + protein L-histidine = ADP + protein N-phospho-L-histidine.</text>
        <dbReference type="EC" id="2.7.13.3"/>
    </reaction>
</comment>
<evidence type="ECO:0000256" key="7">
    <source>
        <dbReference type="ARBA" id="ARBA00022692"/>
    </source>
</evidence>
<evidence type="ECO:0000256" key="1">
    <source>
        <dbReference type="ARBA" id="ARBA00000085"/>
    </source>
</evidence>
<keyword evidence="14" id="KW-0175">Coiled coil</keyword>
<dbReference type="EMBL" id="BDJK01000020">
    <property type="protein sequence ID" value="GAV22889.1"/>
    <property type="molecule type" value="Genomic_DNA"/>
</dbReference>
<evidence type="ECO:0000256" key="12">
    <source>
        <dbReference type="ARBA" id="ARBA00023012"/>
    </source>
</evidence>
<dbReference type="OrthoDB" id="9796330at2"/>
<gene>
    <name evidence="18" type="ORF">cpu_13990</name>
</gene>
<comment type="caution">
    <text evidence="18">The sequence shown here is derived from an EMBL/GenBank/DDBJ whole genome shotgun (WGS) entry which is preliminary data.</text>
</comment>
<evidence type="ECO:0000256" key="9">
    <source>
        <dbReference type="ARBA" id="ARBA00022777"/>
    </source>
</evidence>
<dbReference type="SMART" id="SM00387">
    <property type="entry name" value="HATPase_c"/>
    <property type="match status" value="1"/>
</dbReference>
<dbReference type="FunFam" id="3.30.565.10:FF:000006">
    <property type="entry name" value="Sensor histidine kinase WalK"/>
    <property type="match status" value="1"/>
</dbReference>
<evidence type="ECO:0000256" key="8">
    <source>
        <dbReference type="ARBA" id="ARBA00022741"/>
    </source>
</evidence>
<dbReference type="InterPro" id="IPR036097">
    <property type="entry name" value="HisK_dim/P_sf"/>
</dbReference>
<dbReference type="PANTHER" id="PTHR45528:SF1">
    <property type="entry name" value="SENSOR HISTIDINE KINASE CPXA"/>
    <property type="match status" value="1"/>
</dbReference>
<feature type="domain" description="Histidine kinase" evidence="16">
    <location>
        <begin position="264"/>
        <end position="482"/>
    </location>
</feature>
<feature type="coiled-coil region" evidence="14">
    <location>
        <begin position="237"/>
        <end position="264"/>
    </location>
</feature>
<dbReference type="InterPro" id="IPR003594">
    <property type="entry name" value="HATPase_dom"/>
</dbReference>
<keyword evidence="10" id="KW-0067">ATP-binding</keyword>
<proteinExistence type="predicted"/>
<dbReference type="AlphaFoldDB" id="A0A1L8CVL0"/>
<evidence type="ECO:0000313" key="19">
    <source>
        <dbReference type="Proteomes" id="UP000187485"/>
    </source>
</evidence>
<accession>A0A1L8CVL0</accession>
<name>A0A1L8CVL0_9THEO</name>
<evidence type="ECO:0000256" key="4">
    <source>
        <dbReference type="ARBA" id="ARBA00022475"/>
    </source>
</evidence>
<evidence type="ECO:0000256" key="2">
    <source>
        <dbReference type="ARBA" id="ARBA00004651"/>
    </source>
</evidence>
<dbReference type="CDD" id="cd00075">
    <property type="entry name" value="HATPase"/>
    <property type="match status" value="1"/>
</dbReference>
<dbReference type="Pfam" id="PF00672">
    <property type="entry name" value="HAMP"/>
    <property type="match status" value="1"/>
</dbReference>
<dbReference type="PRINTS" id="PR00344">
    <property type="entry name" value="BCTRLSENSOR"/>
</dbReference>
<dbReference type="GO" id="GO:0000155">
    <property type="term" value="F:phosphorelay sensor kinase activity"/>
    <property type="evidence" value="ECO:0007669"/>
    <property type="project" value="InterPro"/>
</dbReference>
<keyword evidence="19" id="KW-1185">Reference proteome</keyword>
<dbReference type="InterPro" id="IPR003661">
    <property type="entry name" value="HisK_dim/P_dom"/>
</dbReference>
<dbReference type="InterPro" id="IPR004358">
    <property type="entry name" value="Sig_transdc_His_kin-like_C"/>
</dbReference>
<evidence type="ECO:0000256" key="3">
    <source>
        <dbReference type="ARBA" id="ARBA00012438"/>
    </source>
</evidence>
<dbReference type="InterPro" id="IPR036890">
    <property type="entry name" value="HATPase_C_sf"/>
</dbReference>
<dbReference type="SMART" id="SM00388">
    <property type="entry name" value="HisKA"/>
    <property type="match status" value="1"/>
</dbReference>
<dbReference type="Gene3D" id="3.30.565.10">
    <property type="entry name" value="Histidine kinase-like ATPase, C-terminal domain"/>
    <property type="match status" value="1"/>
</dbReference>
<dbReference type="SMART" id="SM00304">
    <property type="entry name" value="HAMP"/>
    <property type="match status" value="1"/>
</dbReference>
<dbReference type="FunFam" id="1.10.287.130:FF:000001">
    <property type="entry name" value="Two-component sensor histidine kinase"/>
    <property type="match status" value="1"/>
</dbReference>
<evidence type="ECO:0000256" key="10">
    <source>
        <dbReference type="ARBA" id="ARBA00022840"/>
    </source>
</evidence>
<sequence length="485" mass="55573">MSLKLRLILSYLAMLIIPVLLSGVVSYLVGIIYIGDAGQAFNLPRRPLAFREVFKERQEKINEIKMKILKEPEIAFKQSFWVKEQQELLKHQTYLAVKKGNEFIYLSPKVREEELFKRLPTFGNPEEEGAIQGPDGKRYLLKQVDFYFPDHTSGSVYFITDMDVARKIMIRFSITMLVIFLIILVATNGTLTFFVSRSILKPLSQLKTAAEQIKNGNLDYAVKNGSKDEIGELFVSFEEMRKRLKESEEIKKQYEENRKELIANISHDLKTPITAIKGYVEGIRDGVADSPEKLSRYLDTIYRKVLEVDGLIDELFLFSKLDLKKLPFNFEKVNLNRYFEDVAEELEFDLRKKGIELKLNLPKEEIFVQADREKLKRVINNIVDNAVKYMDKDKPQLVINVKDDNNRALVEIADNGPGISDTALPKIFERFYRVDPARTNTSGSGLGLSIAQKIIEEHGGEIWARSVLGKGTTITFTLKKLGEGV</sequence>
<dbReference type="InterPro" id="IPR005467">
    <property type="entry name" value="His_kinase_dom"/>
</dbReference>
<evidence type="ECO:0000256" key="5">
    <source>
        <dbReference type="ARBA" id="ARBA00022553"/>
    </source>
</evidence>
<dbReference type="EC" id="2.7.13.3" evidence="3"/>
<evidence type="ECO:0000259" key="17">
    <source>
        <dbReference type="PROSITE" id="PS50885"/>
    </source>
</evidence>
<evidence type="ECO:0000256" key="14">
    <source>
        <dbReference type="SAM" id="Coils"/>
    </source>
</evidence>
<evidence type="ECO:0000259" key="16">
    <source>
        <dbReference type="PROSITE" id="PS50109"/>
    </source>
</evidence>
<dbReference type="CDD" id="cd00082">
    <property type="entry name" value="HisKA"/>
    <property type="match status" value="1"/>
</dbReference>
<dbReference type="PROSITE" id="PS50109">
    <property type="entry name" value="HIS_KIN"/>
    <property type="match status" value="1"/>
</dbReference>
<dbReference type="SUPFAM" id="SSF55874">
    <property type="entry name" value="ATPase domain of HSP90 chaperone/DNA topoisomerase II/histidine kinase"/>
    <property type="match status" value="1"/>
</dbReference>
<dbReference type="SUPFAM" id="SSF47384">
    <property type="entry name" value="Homodimeric domain of signal transducing histidine kinase"/>
    <property type="match status" value="1"/>
</dbReference>
<feature type="transmembrane region" description="Helical" evidence="15">
    <location>
        <begin position="172"/>
        <end position="195"/>
    </location>
</feature>
<dbReference type="InterPro" id="IPR003660">
    <property type="entry name" value="HAMP_dom"/>
</dbReference>
<organism evidence="18 19">
    <name type="scientific">Carboxydothermus pertinax</name>
    <dbReference type="NCBI Taxonomy" id="870242"/>
    <lineage>
        <taxon>Bacteria</taxon>
        <taxon>Bacillati</taxon>
        <taxon>Bacillota</taxon>
        <taxon>Clostridia</taxon>
        <taxon>Thermoanaerobacterales</taxon>
        <taxon>Thermoanaerobacteraceae</taxon>
        <taxon>Carboxydothermus</taxon>
    </lineage>
</organism>